<reference evidence="1 2" key="1">
    <citation type="submission" date="2015-09" db="EMBL/GenBank/DDBJ databases">
        <title>Atta colombica WGS genome.</title>
        <authorList>
            <person name="Nygaard S."/>
            <person name="Hu H."/>
            <person name="Boomsma J."/>
            <person name="Zhang G."/>
        </authorList>
    </citation>
    <scope>NUCLEOTIDE SEQUENCE [LARGE SCALE GENOMIC DNA]</scope>
    <source>
        <strain evidence="1">Treedump-2</strain>
        <tissue evidence="1">Whole body</tissue>
    </source>
</reference>
<organism evidence="1 2">
    <name type="scientific">Atta colombica</name>
    <dbReference type="NCBI Taxonomy" id="520822"/>
    <lineage>
        <taxon>Eukaryota</taxon>
        <taxon>Metazoa</taxon>
        <taxon>Ecdysozoa</taxon>
        <taxon>Arthropoda</taxon>
        <taxon>Hexapoda</taxon>
        <taxon>Insecta</taxon>
        <taxon>Pterygota</taxon>
        <taxon>Neoptera</taxon>
        <taxon>Endopterygota</taxon>
        <taxon>Hymenoptera</taxon>
        <taxon>Apocrita</taxon>
        <taxon>Aculeata</taxon>
        <taxon>Formicoidea</taxon>
        <taxon>Formicidae</taxon>
        <taxon>Myrmicinae</taxon>
        <taxon>Atta</taxon>
    </lineage>
</organism>
<dbReference type="Proteomes" id="UP000078540">
    <property type="component" value="Unassembled WGS sequence"/>
</dbReference>
<gene>
    <name evidence="1" type="ORF">ALC53_08862</name>
</gene>
<proteinExistence type="predicted"/>
<evidence type="ECO:0000313" key="1">
    <source>
        <dbReference type="EMBL" id="KYM80693.1"/>
    </source>
</evidence>
<evidence type="ECO:0000313" key="2">
    <source>
        <dbReference type="Proteomes" id="UP000078540"/>
    </source>
</evidence>
<dbReference type="EMBL" id="KQ976558">
    <property type="protein sequence ID" value="KYM80693.1"/>
    <property type="molecule type" value="Genomic_DNA"/>
</dbReference>
<keyword evidence="2" id="KW-1185">Reference proteome</keyword>
<sequence length="138" mass="16101">MICRGERAKITRRSWRANEPDVSSAFLHGCCGFFLDEHPRRTLRWLAESFIGLQRPRYSIAVGLSVLTQHNFQLYSTILRGWFPSAGKAFVHWTILKAEKNKVKNEFIRFASEFQKYKGPLTIGVTEKKVKRVERARE</sequence>
<accession>A0A195B838</accession>
<name>A0A195B838_9HYME</name>
<dbReference type="AlphaFoldDB" id="A0A195B838"/>
<protein>
    <submittedName>
        <fullName evidence="1">Uncharacterized protein</fullName>
    </submittedName>
</protein>